<dbReference type="EMBL" id="FXBL01000004">
    <property type="protein sequence ID" value="SMH55839.1"/>
    <property type="molecule type" value="Genomic_DNA"/>
</dbReference>
<sequence>MRQPQSQGPAPAKQWTVRLKQVRYYMKVSDRKRPIAVVRTAAANLGLAFERRLNFGLNVAVSSQSVFGIATSMVNLASGRIALER</sequence>
<accession>A0A1X7PUF8</accession>
<gene>
    <name evidence="1" type="ORF">SAMN02982922_5398</name>
</gene>
<evidence type="ECO:0000313" key="2">
    <source>
        <dbReference type="Proteomes" id="UP000193083"/>
    </source>
</evidence>
<name>A0A1X7PUF8_9HYPH</name>
<protein>
    <submittedName>
        <fullName evidence="1">Uncharacterized protein</fullName>
    </submittedName>
</protein>
<evidence type="ECO:0000313" key="1">
    <source>
        <dbReference type="EMBL" id="SMH55839.1"/>
    </source>
</evidence>
<keyword evidence="2" id="KW-1185">Reference proteome</keyword>
<dbReference type="AlphaFoldDB" id="A0A1X7PUF8"/>
<dbReference type="Proteomes" id="UP000193083">
    <property type="component" value="Unassembled WGS sequence"/>
</dbReference>
<proteinExistence type="predicted"/>
<organism evidence="1 2">
    <name type="scientific">Mesorhizobium australicum</name>
    <dbReference type="NCBI Taxonomy" id="536018"/>
    <lineage>
        <taxon>Bacteria</taxon>
        <taxon>Pseudomonadati</taxon>
        <taxon>Pseudomonadota</taxon>
        <taxon>Alphaproteobacteria</taxon>
        <taxon>Hyphomicrobiales</taxon>
        <taxon>Phyllobacteriaceae</taxon>
        <taxon>Mesorhizobium</taxon>
    </lineage>
</organism>
<reference evidence="1 2" key="1">
    <citation type="submission" date="2017-04" db="EMBL/GenBank/DDBJ databases">
        <authorList>
            <person name="Afonso C.L."/>
            <person name="Miller P.J."/>
            <person name="Scott M.A."/>
            <person name="Spackman E."/>
            <person name="Goraichik I."/>
            <person name="Dimitrov K.M."/>
            <person name="Suarez D.L."/>
            <person name="Swayne D.E."/>
        </authorList>
    </citation>
    <scope>NUCLEOTIDE SEQUENCE [LARGE SCALE GENOMIC DNA]</scope>
    <source>
        <strain evidence="1 2">B5P</strain>
    </source>
</reference>